<keyword evidence="2" id="KW-0812">Transmembrane</keyword>
<dbReference type="AlphaFoldDB" id="A0A7J0F1G6"/>
<reference evidence="3 4" key="1">
    <citation type="submission" date="2019-07" db="EMBL/GenBank/DDBJ databases">
        <title>De Novo Assembly of kiwifruit Actinidia rufa.</title>
        <authorList>
            <person name="Sugita-Konishi S."/>
            <person name="Sato K."/>
            <person name="Mori E."/>
            <person name="Abe Y."/>
            <person name="Kisaki G."/>
            <person name="Hamano K."/>
            <person name="Suezawa K."/>
            <person name="Otani M."/>
            <person name="Fukuda T."/>
            <person name="Manabe T."/>
            <person name="Gomi K."/>
            <person name="Tabuchi M."/>
            <person name="Akimitsu K."/>
            <person name="Kataoka I."/>
        </authorList>
    </citation>
    <scope>NUCLEOTIDE SEQUENCE [LARGE SCALE GENOMIC DNA]</scope>
    <source>
        <strain evidence="4">cv. Fuchu</strain>
    </source>
</reference>
<sequence>MGFPVGYTEVFLPKLFIHILSLLGLIRALILALFRFLGISDFLEPEISYPENPTRSEKPYRVGGPDPGVPAGGEVRGSGLRRRWRRELRGVPIRVRGRGGDPVVDQLQAYFPPELCGPLDGPRSEHVSAL</sequence>
<feature type="transmembrane region" description="Helical" evidence="2">
    <location>
        <begin position="15"/>
        <end position="37"/>
    </location>
</feature>
<dbReference type="Proteomes" id="UP000585474">
    <property type="component" value="Unassembled WGS sequence"/>
</dbReference>
<comment type="caution">
    <text evidence="3">The sequence shown here is derived from an EMBL/GenBank/DDBJ whole genome shotgun (WGS) entry which is preliminary data.</text>
</comment>
<organism evidence="3 4">
    <name type="scientific">Actinidia rufa</name>
    <dbReference type="NCBI Taxonomy" id="165716"/>
    <lineage>
        <taxon>Eukaryota</taxon>
        <taxon>Viridiplantae</taxon>
        <taxon>Streptophyta</taxon>
        <taxon>Embryophyta</taxon>
        <taxon>Tracheophyta</taxon>
        <taxon>Spermatophyta</taxon>
        <taxon>Magnoliopsida</taxon>
        <taxon>eudicotyledons</taxon>
        <taxon>Gunneridae</taxon>
        <taxon>Pentapetalae</taxon>
        <taxon>asterids</taxon>
        <taxon>Ericales</taxon>
        <taxon>Actinidiaceae</taxon>
        <taxon>Actinidia</taxon>
    </lineage>
</organism>
<protein>
    <submittedName>
        <fullName evidence="3">Brassinosteroid-responsive RING-H2</fullName>
    </submittedName>
</protein>
<feature type="region of interest" description="Disordered" evidence="1">
    <location>
        <begin position="48"/>
        <end position="78"/>
    </location>
</feature>
<keyword evidence="2" id="KW-1133">Transmembrane helix</keyword>
<accession>A0A7J0F1G6</accession>
<evidence type="ECO:0000313" key="4">
    <source>
        <dbReference type="Proteomes" id="UP000585474"/>
    </source>
</evidence>
<evidence type="ECO:0000256" key="1">
    <source>
        <dbReference type="SAM" id="MobiDB-lite"/>
    </source>
</evidence>
<name>A0A7J0F1G6_9ERIC</name>
<evidence type="ECO:0000313" key="3">
    <source>
        <dbReference type="EMBL" id="GFY92514.1"/>
    </source>
</evidence>
<gene>
    <name evidence="3" type="ORF">Acr_08g0009100</name>
</gene>
<keyword evidence="2" id="KW-0472">Membrane</keyword>
<evidence type="ECO:0000256" key="2">
    <source>
        <dbReference type="SAM" id="Phobius"/>
    </source>
</evidence>
<dbReference type="EMBL" id="BJWL01000008">
    <property type="protein sequence ID" value="GFY92514.1"/>
    <property type="molecule type" value="Genomic_DNA"/>
</dbReference>
<proteinExistence type="predicted"/>
<keyword evidence="4" id="KW-1185">Reference proteome</keyword>